<reference evidence="19" key="1">
    <citation type="journal article" date="2019" name="Int. J. Syst. Evol. Microbiol.">
        <title>The Global Catalogue of Microorganisms (GCM) 10K type strain sequencing project: providing services to taxonomists for standard genome sequencing and annotation.</title>
        <authorList>
            <consortium name="The Broad Institute Genomics Platform"/>
            <consortium name="The Broad Institute Genome Sequencing Center for Infectious Disease"/>
            <person name="Wu L."/>
            <person name="Ma J."/>
        </authorList>
    </citation>
    <scope>NUCLEOTIDE SEQUENCE [LARGE SCALE GENOMIC DNA]</scope>
    <source>
        <strain evidence="19">KCTC 62192</strain>
    </source>
</reference>
<evidence type="ECO:0000259" key="16">
    <source>
        <dbReference type="Pfam" id="PF18412"/>
    </source>
</evidence>
<evidence type="ECO:0000256" key="14">
    <source>
        <dbReference type="ARBA" id="ARBA00023288"/>
    </source>
</evidence>
<proteinExistence type="inferred from homology"/>
<keyword evidence="19" id="KW-1185">Reference proteome</keyword>
<feature type="domain" description="Polysaccharide export protein N-terminal" evidence="15">
    <location>
        <begin position="75"/>
        <end position="156"/>
    </location>
</feature>
<dbReference type="Pfam" id="PF02563">
    <property type="entry name" value="Poly_export"/>
    <property type="match status" value="1"/>
</dbReference>
<dbReference type="PROSITE" id="PS51257">
    <property type="entry name" value="PROKAR_LIPOPROTEIN"/>
    <property type="match status" value="1"/>
</dbReference>
<keyword evidence="4" id="KW-1134">Transmembrane beta strand</keyword>
<keyword evidence="11" id="KW-0472">Membrane</keyword>
<evidence type="ECO:0000256" key="9">
    <source>
        <dbReference type="ARBA" id="ARBA00023065"/>
    </source>
</evidence>
<comment type="similarity">
    <text evidence="2">Belongs to the BexD/CtrA/VexA family.</text>
</comment>
<evidence type="ECO:0000313" key="18">
    <source>
        <dbReference type="EMBL" id="MFC2969040.1"/>
    </source>
</evidence>
<evidence type="ECO:0000256" key="6">
    <source>
        <dbReference type="ARBA" id="ARBA00022692"/>
    </source>
</evidence>
<evidence type="ECO:0000256" key="4">
    <source>
        <dbReference type="ARBA" id="ARBA00022452"/>
    </source>
</evidence>
<keyword evidence="14" id="KW-0449">Lipoprotein</keyword>
<protein>
    <submittedName>
        <fullName evidence="18">Polysaccharide biosynthesis/export family protein</fullName>
    </submittedName>
</protein>
<evidence type="ECO:0000259" key="17">
    <source>
        <dbReference type="Pfam" id="PF22461"/>
    </source>
</evidence>
<comment type="caution">
    <text evidence="18">The sequence shown here is derived from an EMBL/GenBank/DDBJ whole genome shotgun (WGS) entry which is preliminary data.</text>
</comment>
<dbReference type="Gene3D" id="1.20.5.70">
    <property type="match status" value="1"/>
</dbReference>
<evidence type="ECO:0000259" key="15">
    <source>
        <dbReference type="Pfam" id="PF02563"/>
    </source>
</evidence>
<dbReference type="EMBL" id="JBHRSK010000009">
    <property type="protein sequence ID" value="MFC2969040.1"/>
    <property type="molecule type" value="Genomic_DNA"/>
</dbReference>
<keyword evidence="6" id="KW-0812">Transmembrane</keyword>
<comment type="subcellular location">
    <subcellularLocation>
        <location evidence="1">Cell outer membrane</location>
        <topology evidence="1">Multi-pass membrane protein</topology>
    </subcellularLocation>
</comment>
<keyword evidence="9" id="KW-0406">Ion transport</keyword>
<evidence type="ECO:0000256" key="2">
    <source>
        <dbReference type="ARBA" id="ARBA00009450"/>
    </source>
</evidence>
<dbReference type="InterPro" id="IPR003715">
    <property type="entry name" value="Poly_export_N"/>
</dbReference>
<dbReference type="RefSeq" id="WP_377833748.1">
    <property type="nucleotide sequence ID" value="NZ_JBHRSK010000009.1"/>
</dbReference>
<dbReference type="PANTHER" id="PTHR33619">
    <property type="entry name" value="POLYSACCHARIDE EXPORT PROTEIN GFCE-RELATED"/>
    <property type="match status" value="1"/>
</dbReference>
<dbReference type="PANTHER" id="PTHR33619:SF3">
    <property type="entry name" value="POLYSACCHARIDE EXPORT PROTEIN GFCE-RELATED"/>
    <property type="match status" value="1"/>
</dbReference>
<evidence type="ECO:0000256" key="5">
    <source>
        <dbReference type="ARBA" id="ARBA00022597"/>
    </source>
</evidence>
<keyword evidence="8" id="KW-0625">Polysaccharide transport</keyword>
<dbReference type="InterPro" id="IPR040716">
    <property type="entry name" value="Wza_C"/>
</dbReference>
<keyword evidence="13" id="KW-0998">Cell outer membrane</keyword>
<keyword evidence="3" id="KW-0813">Transport</keyword>
<feature type="domain" description="SLBB" evidence="17">
    <location>
        <begin position="248"/>
        <end position="328"/>
    </location>
</feature>
<dbReference type="Gene3D" id="3.10.560.10">
    <property type="entry name" value="Outer membrane lipoprotein wza domain like"/>
    <property type="match status" value="2"/>
</dbReference>
<evidence type="ECO:0000256" key="10">
    <source>
        <dbReference type="ARBA" id="ARBA00023114"/>
    </source>
</evidence>
<evidence type="ECO:0000256" key="11">
    <source>
        <dbReference type="ARBA" id="ARBA00023136"/>
    </source>
</evidence>
<keyword evidence="10" id="KW-0626">Porin</keyword>
<feature type="domain" description="SLBB" evidence="17">
    <location>
        <begin position="162"/>
        <end position="240"/>
    </location>
</feature>
<evidence type="ECO:0000256" key="1">
    <source>
        <dbReference type="ARBA" id="ARBA00004571"/>
    </source>
</evidence>
<dbReference type="Proteomes" id="UP001595443">
    <property type="component" value="Unassembled WGS sequence"/>
</dbReference>
<sequence length="358" mass="38789">MRRFLTLTLACLALVGCDGSQTVFPVRTEAVQDSAARVTSNVAVVRLSSANVAAFSTPRSLAGPRTTMPAAGKWVYHVGIGDVLDIVVYDHPELTTPAGANRTPLQSGLRVDADGYFYYPYVGKVPARGRTTDQIRADLMQRLDTYIKDPQVEVRVVGFNAQAVSVTGEVKQPRREPLTDVPLTLIDAINGAGGLTETADPRAVTVRRHGRSYSVDMQAFLDQGISANNPVLVDGDVVSVPLIQPEEAYLLGQIVKPGTIELTHENVTLTQALTRVGGLKEGLADARGVFVFRQTPQGIAVYQLDATNPAAYLIGTRFILHPRDVIYVTTAPLNRWNRLISNLLPSLNTVYSAKRLGN</sequence>
<evidence type="ECO:0000256" key="13">
    <source>
        <dbReference type="ARBA" id="ARBA00023237"/>
    </source>
</evidence>
<dbReference type="InterPro" id="IPR049712">
    <property type="entry name" value="Poly_export"/>
</dbReference>
<evidence type="ECO:0000256" key="3">
    <source>
        <dbReference type="ARBA" id="ARBA00022448"/>
    </source>
</evidence>
<feature type="domain" description="Outer-membrane lipoprotein Wza C-terminal" evidence="16">
    <location>
        <begin position="331"/>
        <end position="352"/>
    </location>
</feature>
<organism evidence="18 19">
    <name type="scientific">Acidimangrovimonas pyrenivorans</name>
    <dbReference type="NCBI Taxonomy" id="2030798"/>
    <lineage>
        <taxon>Bacteria</taxon>
        <taxon>Pseudomonadati</taxon>
        <taxon>Pseudomonadota</taxon>
        <taxon>Alphaproteobacteria</taxon>
        <taxon>Rhodobacterales</taxon>
        <taxon>Paracoccaceae</taxon>
        <taxon>Acidimangrovimonas</taxon>
    </lineage>
</organism>
<dbReference type="InterPro" id="IPR054765">
    <property type="entry name" value="SLBB_dom"/>
</dbReference>
<dbReference type="Gene3D" id="3.30.1950.10">
    <property type="entry name" value="wza like domain"/>
    <property type="match status" value="1"/>
</dbReference>
<keyword evidence="5" id="KW-0762">Sugar transport</keyword>
<dbReference type="Pfam" id="PF18412">
    <property type="entry name" value="Wza_C"/>
    <property type="match status" value="1"/>
</dbReference>
<keyword evidence="12" id="KW-0564">Palmitate</keyword>
<evidence type="ECO:0000313" key="19">
    <source>
        <dbReference type="Proteomes" id="UP001595443"/>
    </source>
</evidence>
<accession>A0ABV7AJK8</accession>
<keyword evidence="7" id="KW-0732">Signal</keyword>
<evidence type="ECO:0000256" key="12">
    <source>
        <dbReference type="ARBA" id="ARBA00023139"/>
    </source>
</evidence>
<evidence type="ECO:0000256" key="8">
    <source>
        <dbReference type="ARBA" id="ARBA00023047"/>
    </source>
</evidence>
<dbReference type="Pfam" id="PF22461">
    <property type="entry name" value="SLBB_2"/>
    <property type="match status" value="2"/>
</dbReference>
<gene>
    <name evidence="18" type="ORF">ACFOES_13110</name>
</gene>
<name>A0ABV7AJK8_9RHOB</name>
<evidence type="ECO:0000256" key="7">
    <source>
        <dbReference type="ARBA" id="ARBA00022729"/>
    </source>
</evidence>